<feature type="domain" description="Amidohydrolase-related" evidence="2">
    <location>
        <begin position="23"/>
        <end position="298"/>
    </location>
</feature>
<comment type="caution">
    <text evidence="3">The sequence shown here is derived from an EMBL/GenBank/DDBJ whole genome shotgun (WGS) entry which is preliminary data.</text>
</comment>
<keyword evidence="1" id="KW-0456">Lyase</keyword>
<dbReference type="CDD" id="cd01292">
    <property type="entry name" value="metallo-dependent_hydrolases"/>
    <property type="match status" value="1"/>
</dbReference>
<dbReference type="GO" id="GO:0016787">
    <property type="term" value="F:hydrolase activity"/>
    <property type="evidence" value="ECO:0007669"/>
    <property type="project" value="InterPro"/>
</dbReference>
<name>A0A4R6RRX9_LABRH</name>
<gene>
    <name evidence="3" type="ORF">EV186_11622</name>
</gene>
<organism evidence="3 4">
    <name type="scientific">Labedaea rhizosphaerae</name>
    <dbReference type="NCBI Taxonomy" id="598644"/>
    <lineage>
        <taxon>Bacteria</taxon>
        <taxon>Bacillati</taxon>
        <taxon>Actinomycetota</taxon>
        <taxon>Actinomycetes</taxon>
        <taxon>Pseudonocardiales</taxon>
        <taxon>Pseudonocardiaceae</taxon>
        <taxon>Labedaea</taxon>
    </lineage>
</organism>
<evidence type="ECO:0000313" key="4">
    <source>
        <dbReference type="Proteomes" id="UP000295444"/>
    </source>
</evidence>
<keyword evidence="4" id="KW-1185">Reference proteome</keyword>
<accession>A0A4R6RRX9</accession>
<dbReference type="Pfam" id="PF04909">
    <property type="entry name" value="Amidohydro_2"/>
    <property type="match status" value="1"/>
</dbReference>
<evidence type="ECO:0000313" key="3">
    <source>
        <dbReference type="EMBL" id="TDP88977.1"/>
    </source>
</evidence>
<dbReference type="GO" id="GO:0005737">
    <property type="term" value="C:cytoplasm"/>
    <property type="evidence" value="ECO:0007669"/>
    <property type="project" value="TreeGrafter"/>
</dbReference>
<dbReference type="PANTHER" id="PTHR21240:SF28">
    <property type="entry name" value="ISO-OROTATE DECARBOXYLASE (EUROFUNG)"/>
    <property type="match status" value="1"/>
</dbReference>
<dbReference type="InterPro" id="IPR032465">
    <property type="entry name" value="ACMSD"/>
</dbReference>
<dbReference type="Gene3D" id="3.20.20.140">
    <property type="entry name" value="Metal-dependent hydrolases"/>
    <property type="match status" value="1"/>
</dbReference>
<evidence type="ECO:0000256" key="1">
    <source>
        <dbReference type="ARBA" id="ARBA00023239"/>
    </source>
</evidence>
<dbReference type="GO" id="GO:0019748">
    <property type="term" value="P:secondary metabolic process"/>
    <property type="evidence" value="ECO:0007669"/>
    <property type="project" value="TreeGrafter"/>
</dbReference>
<dbReference type="SUPFAM" id="SSF51556">
    <property type="entry name" value="Metallo-dependent hydrolases"/>
    <property type="match status" value="1"/>
</dbReference>
<dbReference type="GO" id="GO:0016831">
    <property type="term" value="F:carboxy-lyase activity"/>
    <property type="evidence" value="ECO:0007669"/>
    <property type="project" value="InterPro"/>
</dbReference>
<dbReference type="EMBL" id="SNXZ01000016">
    <property type="protein sequence ID" value="TDP88977.1"/>
    <property type="molecule type" value="Genomic_DNA"/>
</dbReference>
<dbReference type="Proteomes" id="UP000295444">
    <property type="component" value="Unassembled WGS sequence"/>
</dbReference>
<evidence type="ECO:0000259" key="2">
    <source>
        <dbReference type="Pfam" id="PF04909"/>
    </source>
</evidence>
<dbReference type="AlphaFoldDB" id="A0A4R6RRX9"/>
<dbReference type="InterPro" id="IPR032466">
    <property type="entry name" value="Metal_Hydrolase"/>
</dbReference>
<dbReference type="InterPro" id="IPR006680">
    <property type="entry name" value="Amidohydro-rel"/>
</dbReference>
<proteinExistence type="predicted"/>
<protein>
    <recommendedName>
        <fullName evidence="2">Amidohydrolase-related domain-containing protein</fullName>
    </recommendedName>
</protein>
<dbReference type="PANTHER" id="PTHR21240">
    <property type="entry name" value="2-AMINO-3-CARBOXYLMUCONATE-6-SEMIALDEHYDE DECARBOXYLASE"/>
    <property type="match status" value="1"/>
</dbReference>
<sequence length="302" mass="32841">MSGPLTDADVAPWVASLGLPHLVDLHLHFLPDRMQQKVWAYFDEAAEHYGTPWPIQYRMSEEDRLDVLRKLNVGVFAPLVYPHKPGMGAWLTEWVLDFAARTPGAVPTATIYAEPGVTSYLGAALEAGARCVKAHVQVGGYDPRDPLLDQAWGMIADAGVPVVIHCGHGPAPGEFTGLDVFEEVLRRHPALTAVLAHAGMPEIGLALDLAQRYPRLHLDTTMVGVAFTAGMSPLPDDWLDRLAALPDRIVLGTDFPSIPYPYAEQLAAIAGWAQADDRLGEPFLRAVLHDNPSRLLRLGTSG</sequence>
<reference evidence="3 4" key="1">
    <citation type="submission" date="2019-03" db="EMBL/GenBank/DDBJ databases">
        <title>Genomic Encyclopedia of Type Strains, Phase IV (KMG-IV): sequencing the most valuable type-strain genomes for metagenomic binning, comparative biology and taxonomic classification.</title>
        <authorList>
            <person name="Goeker M."/>
        </authorList>
    </citation>
    <scope>NUCLEOTIDE SEQUENCE [LARGE SCALE GENOMIC DNA]</scope>
    <source>
        <strain evidence="3 4">DSM 45361</strain>
    </source>
</reference>